<evidence type="ECO:0000313" key="2">
    <source>
        <dbReference type="Proteomes" id="UP000480266"/>
    </source>
</evidence>
<dbReference type="Gene3D" id="2.120.10.30">
    <property type="entry name" value="TolB, C-terminal domain"/>
    <property type="match status" value="1"/>
</dbReference>
<evidence type="ECO:0000313" key="1">
    <source>
        <dbReference type="EMBL" id="NGX98761.1"/>
    </source>
</evidence>
<protein>
    <submittedName>
        <fullName evidence="1">Uncharacterized protein</fullName>
    </submittedName>
</protein>
<accession>A0A7C9RJW0</accession>
<dbReference type="InterPro" id="IPR011042">
    <property type="entry name" value="6-blade_b-propeller_TolB-like"/>
</dbReference>
<feature type="non-terminal residue" evidence="1">
    <location>
        <position position="356"/>
    </location>
</feature>
<sequence>MRTLTAGDVLYAALLIVASHTVALAYDELTATRVLATLPMPNVGYLQEANDPALGTLVTRVTDPGGKMPGGVFCKLAYCTHRYSSSQAWNADQSLLLITNGCSGFCFLDGQTHVPLFQRPTSSECEWHPTDARLMICVSGRAIYTWAPRSDTKTIVFVGDDYHDLRFGPNKGNPSRDGSRLVVRAATKSGTLIAFAFDISTKTRFADIRLTDLPGINGYCSISPSGRYIFCSQKLSGGIEEGYVFTVDGAQLQHWTDHHRPGHGDMTVDVDGSDVYVGISKDNPDKFHIIKRRLADGKVTDLAPYGEGQHASLRNINLPGWVFVSYGGNSSEVSGQSGRAPFYQEVVALRIDGSGE</sequence>
<gene>
    <name evidence="1" type="ORF">G4V63_27215</name>
</gene>
<dbReference type="SUPFAM" id="SSF82171">
    <property type="entry name" value="DPP6 N-terminal domain-like"/>
    <property type="match status" value="1"/>
</dbReference>
<comment type="caution">
    <text evidence="1">The sequence shown here is derived from an EMBL/GenBank/DDBJ whole genome shotgun (WGS) entry which is preliminary data.</text>
</comment>
<keyword evidence="2" id="KW-1185">Reference proteome</keyword>
<name>A0A7C9RJW0_9BRAD</name>
<dbReference type="EMBL" id="JAAMRR010001387">
    <property type="protein sequence ID" value="NGX98761.1"/>
    <property type="molecule type" value="Genomic_DNA"/>
</dbReference>
<dbReference type="AlphaFoldDB" id="A0A7C9RJW0"/>
<organism evidence="1 2">
    <name type="scientific">Candidatus Afipia apatlaquensis</name>
    <dbReference type="NCBI Taxonomy" id="2712852"/>
    <lineage>
        <taxon>Bacteria</taxon>
        <taxon>Pseudomonadati</taxon>
        <taxon>Pseudomonadota</taxon>
        <taxon>Alphaproteobacteria</taxon>
        <taxon>Hyphomicrobiales</taxon>
        <taxon>Nitrobacteraceae</taxon>
        <taxon>Afipia</taxon>
    </lineage>
</organism>
<reference evidence="1" key="1">
    <citation type="submission" date="2020-02" db="EMBL/GenBank/DDBJ databases">
        <title>Draft genome sequence of Candidatus Afipia apatlaquensis IBT-C3, a potential strain for decolorization of textile dyes.</title>
        <authorList>
            <person name="Sanchez-Reyes A."/>
            <person name="Breton-Deval L."/>
            <person name="Mangelson H."/>
            <person name="Sanchez-Flores A."/>
        </authorList>
    </citation>
    <scope>NUCLEOTIDE SEQUENCE [LARGE SCALE GENOMIC DNA]</scope>
    <source>
        <strain evidence="1">IBT-C3</strain>
    </source>
</reference>
<proteinExistence type="predicted"/>
<dbReference type="Proteomes" id="UP000480266">
    <property type="component" value="Unassembled WGS sequence"/>
</dbReference>